<evidence type="ECO:0000256" key="3">
    <source>
        <dbReference type="PROSITE-ProRule" id="PRU00221"/>
    </source>
</evidence>
<sequence>MQMPLLLVVGVGVVAGADQTRAVWVMKDHQEPVAGVHMHRSGTYFFSCSFDGTAKVWDTGSQRVVGSTKVHLDIVSAIQATDRHLITGSWDRTVKVWELQGTRVGRCTSILKHNGKVNCLGSAASLLATGASDRLSEVNSLAFWRGDELLCSGGNRETLVWDLATGTSVATLPGHGGEVNAVQADESRIITGGWDKTVKLWDPRSWLCEHTVKAHTWPVRCLQYDAASNRLVTGSADKTLKVWDLRMFGECLNMLEGHTNFVSCLSLAGNVLVSGSDDCSVRLWDISA</sequence>
<dbReference type="CDD" id="cd00200">
    <property type="entry name" value="WD40"/>
    <property type="match status" value="1"/>
</dbReference>
<feature type="repeat" description="WD" evidence="3">
    <location>
        <begin position="26"/>
        <end position="67"/>
    </location>
</feature>
<dbReference type="GO" id="GO:0010992">
    <property type="term" value="P:ubiquitin recycling"/>
    <property type="evidence" value="ECO:0007669"/>
    <property type="project" value="TreeGrafter"/>
</dbReference>
<dbReference type="GO" id="GO:0043161">
    <property type="term" value="P:proteasome-mediated ubiquitin-dependent protein catabolic process"/>
    <property type="evidence" value="ECO:0007669"/>
    <property type="project" value="TreeGrafter"/>
</dbReference>
<feature type="repeat" description="WD" evidence="3">
    <location>
        <begin position="172"/>
        <end position="202"/>
    </location>
</feature>
<evidence type="ECO:0000313" key="6">
    <source>
        <dbReference type="Proteomes" id="UP000011083"/>
    </source>
</evidence>
<dbReference type="InterPro" id="IPR019775">
    <property type="entry name" value="WD40_repeat_CS"/>
</dbReference>
<dbReference type="GO" id="GO:0005634">
    <property type="term" value="C:nucleus"/>
    <property type="evidence" value="ECO:0007669"/>
    <property type="project" value="TreeGrafter"/>
</dbReference>
<keyword evidence="2" id="KW-0677">Repeat</keyword>
<feature type="repeat" description="WD" evidence="3">
    <location>
        <begin position="255"/>
        <end position="288"/>
    </location>
</feature>
<keyword evidence="6" id="KW-1185">Reference proteome</keyword>
<dbReference type="EMBL" id="KB008066">
    <property type="protein sequence ID" value="ELR14216.1"/>
    <property type="molecule type" value="Genomic_DNA"/>
</dbReference>
<keyword evidence="1 3" id="KW-0853">WD repeat</keyword>
<dbReference type="KEGG" id="acan:ACA1_139030"/>
<dbReference type="InterPro" id="IPR001680">
    <property type="entry name" value="WD40_rpt"/>
</dbReference>
<dbReference type="AlphaFoldDB" id="L8GQ19"/>
<keyword evidence="4" id="KW-0732">Signal</keyword>
<dbReference type="PANTHER" id="PTHR19849:SF1">
    <property type="entry name" value="F-BOX_WD REPEAT-CONTAINING PROTEIN 7"/>
    <property type="match status" value="1"/>
</dbReference>
<dbReference type="InterPro" id="IPR020472">
    <property type="entry name" value="WD40_PAC1"/>
</dbReference>
<dbReference type="Proteomes" id="UP000011083">
    <property type="component" value="Unassembled WGS sequence"/>
</dbReference>
<dbReference type="STRING" id="1257118.L8GQ19"/>
<dbReference type="RefSeq" id="XP_004336229.1">
    <property type="nucleotide sequence ID" value="XM_004336181.1"/>
</dbReference>
<feature type="signal peptide" evidence="4">
    <location>
        <begin position="1"/>
        <end position="22"/>
    </location>
</feature>
<dbReference type="GO" id="GO:0005737">
    <property type="term" value="C:cytoplasm"/>
    <property type="evidence" value="ECO:0007669"/>
    <property type="project" value="TreeGrafter"/>
</dbReference>
<dbReference type="PROSITE" id="PS50082">
    <property type="entry name" value="WD_REPEATS_2"/>
    <property type="match status" value="5"/>
</dbReference>
<dbReference type="PROSITE" id="PS00678">
    <property type="entry name" value="WD_REPEATS_1"/>
    <property type="match status" value="3"/>
</dbReference>
<gene>
    <name evidence="5" type="ORF">ACA1_139030</name>
</gene>
<name>L8GQ19_ACACF</name>
<dbReference type="SUPFAM" id="SSF50978">
    <property type="entry name" value="WD40 repeat-like"/>
    <property type="match status" value="1"/>
</dbReference>
<evidence type="ECO:0000256" key="4">
    <source>
        <dbReference type="SAM" id="SignalP"/>
    </source>
</evidence>
<dbReference type="GeneID" id="14914793"/>
<dbReference type="PROSITE" id="PS50294">
    <property type="entry name" value="WD_REPEATS_REGION"/>
    <property type="match status" value="4"/>
</dbReference>
<dbReference type="GO" id="GO:0043130">
    <property type="term" value="F:ubiquitin binding"/>
    <property type="evidence" value="ECO:0007669"/>
    <property type="project" value="TreeGrafter"/>
</dbReference>
<dbReference type="VEuPathDB" id="AmoebaDB:ACA1_139030"/>
<dbReference type="PRINTS" id="PR00320">
    <property type="entry name" value="GPROTEINBRPT"/>
</dbReference>
<dbReference type="SMART" id="SM00320">
    <property type="entry name" value="WD40"/>
    <property type="match status" value="6"/>
</dbReference>
<dbReference type="InterPro" id="IPR036322">
    <property type="entry name" value="WD40_repeat_dom_sf"/>
</dbReference>
<dbReference type="PANTHER" id="PTHR19849">
    <property type="entry name" value="PHOSPHOLIPASE A-2-ACTIVATING PROTEIN"/>
    <property type="match status" value="1"/>
</dbReference>
<feature type="repeat" description="WD" evidence="3">
    <location>
        <begin position="68"/>
        <end position="100"/>
    </location>
</feature>
<evidence type="ECO:0000256" key="2">
    <source>
        <dbReference type="ARBA" id="ARBA00022737"/>
    </source>
</evidence>
<evidence type="ECO:0000313" key="5">
    <source>
        <dbReference type="EMBL" id="ELR14216.1"/>
    </source>
</evidence>
<feature type="chain" id="PRO_5003990283" evidence="4">
    <location>
        <begin position="23"/>
        <end position="288"/>
    </location>
</feature>
<dbReference type="OrthoDB" id="674604at2759"/>
<dbReference type="Pfam" id="PF00400">
    <property type="entry name" value="WD40"/>
    <property type="match status" value="5"/>
</dbReference>
<proteinExistence type="predicted"/>
<reference evidence="5 6" key="1">
    <citation type="journal article" date="2013" name="Genome Biol.">
        <title>Genome of Acanthamoeba castellanii highlights extensive lateral gene transfer and early evolution of tyrosine kinase signaling.</title>
        <authorList>
            <person name="Clarke M."/>
            <person name="Lohan A.J."/>
            <person name="Liu B."/>
            <person name="Lagkouvardos I."/>
            <person name="Roy S."/>
            <person name="Zafar N."/>
            <person name="Bertelli C."/>
            <person name="Schilde C."/>
            <person name="Kianianmomeni A."/>
            <person name="Burglin T.R."/>
            <person name="Frech C."/>
            <person name="Turcotte B."/>
            <person name="Kopec K.O."/>
            <person name="Synnott J.M."/>
            <person name="Choo C."/>
            <person name="Paponov I."/>
            <person name="Finkler A."/>
            <person name="Soon Heng Tan C."/>
            <person name="Hutchins A.P."/>
            <person name="Weinmeier T."/>
            <person name="Rattei T."/>
            <person name="Chu J.S."/>
            <person name="Gimenez G."/>
            <person name="Irimia M."/>
            <person name="Rigden D.J."/>
            <person name="Fitzpatrick D.A."/>
            <person name="Lorenzo-Morales J."/>
            <person name="Bateman A."/>
            <person name="Chiu C.H."/>
            <person name="Tang P."/>
            <person name="Hegemann P."/>
            <person name="Fromm H."/>
            <person name="Raoult D."/>
            <person name="Greub G."/>
            <person name="Miranda-Saavedra D."/>
            <person name="Chen N."/>
            <person name="Nash P."/>
            <person name="Ginger M.L."/>
            <person name="Horn M."/>
            <person name="Schaap P."/>
            <person name="Caler L."/>
            <person name="Loftus B."/>
        </authorList>
    </citation>
    <scope>NUCLEOTIDE SEQUENCE [LARGE SCALE GENOMIC DNA]</scope>
    <source>
        <strain evidence="5 6">Neff</strain>
    </source>
</reference>
<feature type="repeat" description="WD" evidence="3">
    <location>
        <begin position="212"/>
        <end position="246"/>
    </location>
</feature>
<protein>
    <submittedName>
        <fullName evidence="5">WD repeatcontaining protein 69, putative</fullName>
    </submittedName>
</protein>
<organism evidence="5 6">
    <name type="scientific">Acanthamoeba castellanii (strain ATCC 30010 / Neff)</name>
    <dbReference type="NCBI Taxonomy" id="1257118"/>
    <lineage>
        <taxon>Eukaryota</taxon>
        <taxon>Amoebozoa</taxon>
        <taxon>Discosea</taxon>
        <taxon>Longamoebia</taxon>
        <taxon>Centramoebida</taxon>
        <taxon>Acanthamoebidae</taxon>
        <taxon>Acanthamoeba</taxon>
    </lineage>
</organism>
<accession>L8GQ19</accession>
<evidence type="ECO:0000256" key="1">
    <source>
        <dbReference type="ARBA" id="ARBA00022574"/>
    </source>
</evidence>
<dbReference type="Gene3D" id="2.130.10.10">
    <property type="entry name" value="YVTN repeat-like/Quinoprotein amine dehydrogenase"/>
    <property type="match status" value="3"/>
</dbReference>
<dbReference type="InterPro" id="IPR015943">
    <property type="entry name" value="WD40/YVTN_repeat-like_dom_sf"/>
</dbReference>